<dbReference type="NCBIfam" id="TIGR00532">
    <property type="entry name" value="HMG_CoA_R_NAD"/>
    <property type="match status" value="1"/>
</dbReference>
<sequence length="446" mass="50189">MPYRRKRDLIIKGFSKLLKEDKLKIVAELMDNQLETIELLKSFWYADTEKQKIFDEFSENTITNFYIPYGIAPNVMVNGRTYLVPMVIEESSVVAAASSAARFWSERGGFHAEVKNTVKVGQIHFQWCGDKAKLVSAFDELKLLFRKKTNSITANMEKRGGGILDFELVDMRDKLENYYQINITFETVDSMGANFINSCLEESAKTLQEFVKTYPVFEGNEKEVVIIMSILSNYTPDCLVKVWVECDFKDLENIDSSLSGEEFARKFETAVKIAEIDTFRAATHNKGIFNGIDAVAIATGNDFRAIEAAGHAYASRDGHYKSLSHVEIKNGRFKYRIELPLALGTVGGLTSLHPLAKHSLEMLGKPSAKELMMITATLGMANNFAAVRSLVTKGIQQGHMKMHLMNILNHFKASQSEKEKAVSYFSTHKVSFADVGEFIKNLRLSG</sequence>
<dbReference type="PROSITE" id="PS50065">
    <property type="entry name" value="HMG_COA_REDUCTASE_4"/>
    <property type="match status" value="1"/>
</dbReference>
<gene>
    <name evidence="3" type="ORF">MNBD_BACTEROID07-1695</name>
</gene>
<keyword evidence="2 3" id="KW-0560">Oxidoreductase</keyword>
<dbReference type="CDD" id="cd00644">
    <property type="entry name" value="HMG-CoA_reductase_classII"/>
    <property type="match status" value="1"/>
</dbReference>
<protein>
    <submittedName>
        <fullName evidence="3">Hydroxymethylglutaryl-CoA reductase</fullName>
        <ecNumber evidence="3">1.1.1.34</ecNumber>
    </submittedName>
</protein>
<evidence type="ECO:0000256" key="1">
    <source>
        <dbReference type="ARBA" id="ARBA00007661"/>
    </source>
</evidence>
<comment type="similarity">
    <text evidence="1">Belongs to the HMG-CoA reductase family.</text>
</comment>
<dbReference type="Gene3D" id="3.90.770.10">
    <property type="entry name" value="3-hydroxy-3-methylglutaryl-coenzyme A Reductase, Chain A, domain 2"/>
    <property type="match status" value="2"/>
</dbReference>
<dbReference type="EC" id="1.1.1.34" evidence="3"/>
<dbReference type="GO" id="GO:0015936">
    <property type="term" value="P:coenzyme A metabolic process"/>
    <property type="evidence" value="ECO:0007669"/>
    <property type="project" value="InterPro"/>
</dbReference>
<organism evidence="3">
    <name type="scientific">hydrothermal vent metagenome</name>
    <dbReference type="NCBI Taxonomy" id="652676"/>
    <lineage>
        <taxon>unclassified sequences</taxon>
        <taxon>metagenomes</taxon>
        <taxon>ecological metagenomes</taxon>
    </lineage>
</organism>
<reference evidence="3" key="1">
    <citation type="submission" date="2018-06" db="EMBL/GenBank/DDBJ databases">
        <authorList>
            <person name="Zhirakovskaya E."/>
        </authorList>
    </citation>
    <scope>NUCLEOTIDE SEQUENCE</scope>
</reference>
<dbReference type="InterPro" id="IPR004553">
    <property type="entry name" value="HMG_CoA_Rdtase_bac-typ"/>
</dbReference>
<dbReference type="PANTHER" id="PTHR10572:SF24">
    <property type="entry name" value="3-HYDROXY-3-METHYLGLUTARYL-COENZYME A REDUCTASE"/>
    <property type="match status" value="1"/>
</dbReference>
<dbReference type="AlphaFoldDB" id="A0A3B0UTJ2"/>
<dbReference type="SUPFAM" id="SSF55035">
    <property type="entry name" value="NAD-binding domain of HMG-CoA reductase"/>
    <property type="match status" value="1"/>
</dbReference>
<dbReference type="EMBL" id="UOET01000181">
    <property type="protein sequence ID" value="VAW27979.1"/>
    <property type="molecule type" value="Genomic_DNA"/>
</dbReference>
<dbReference type="InterPro" id="IPR009023">
    <property type="entry name" value="HMG_CoA_Rdtase_NAD(P)-bd_sf"/>
</dbReference>
<dbReference type="InterPro" id="IPR002202">
    <property type="entry name" value="HMG_CoA_Rdtase"/>
</dbReference>
<evidence type="ECO:0000256" key="2">
    <source>
        <dbReference type="ARBA" id="ARBA00023002"/>
    </source>
</evidence>
<dbReference type="InterPro" id="IPR009029">
    <property type="entry name" value="HMG_CoA_Rdtase_sub-bd_dom_sf"/>
</dbReference>
<dbReference type="SUPFAM" id="SSF56542">
    <property type="entry name" value="Substrate-binding domain of HMG-CoA reductase"/>
    <property type="match status" value="1"/>
</dbReference>
<dbReference type="PANTHER" id="PTHR10572">
    <property type="entry name" value="3-HYDROXY-3-METHYLGLUTARYL-COENZYME A REDUCTASE"/>
    <property type="match status" value="1"/>
</dbReference>
<dbReference type="Gene3D" id="1.10.8.660">
    <property type="match status" value="1"/>
</dbReference>
<dbReference type="Pfam" id="PF00368">
    <property type="entry name" value="HMG-CoA_red"/>
    <property type="match status" value="1"/>
</dbReference>
<accession>A0A3B0UTJ2</accession>
<name>A0A3B0UTJ2_9ZZZZ</name>
<proteinExistence type="inferred from homology"/>
<dbReference type="InterPro" id="IPR023074">
    <property type="entry name" value="HMG_CoA_Rdtase_cat_sf"/>
</dbReference>
<dbReference type="GO" id="GO:0004420">
    <property type="term" value="F:hydroxymethylglutaryl-CoA reductase (NADPH) activity"/>
    <property type="evidence" value="ECO:0007669"/>
    <property type="project" value="UniProtKB-EC"/>
</dbReference>
<evidence type="ECO:0000313" key="3">
    <source>
        <dbReference type="EMBL" id="VAW27979.1"/>
    </source>
</evidence>